<feature type="region of interest" description="Disordered" evidence="1">
    <location>
        <begin position="54"/>
        <end position="95"/>
    </location>
</feature>
<evidence type="ECO:0000256" key="1">
    <source>
        <dbReference type="SAM" id="MobiDB-lite"/>
    </source>
</evidence>
<dbReference type="AlphaFoldDB" id="A0AAW0F426"/>
<protein>
    <submittedName>
        <fullName evidence="2">Uncharacterized protein</fullName>
    </submittedName>
</protein>
<evidence type="ECO:0000313" key="2">
    <source>
        <dbReference type="EMBL" id="KAK7201013.1"/>
    </source>
</evidence>
<evidence type="ECO:0000313" key="3">
    <source>
        <dbReference type="Proteomes" id="UP001430356"/>
    </source>
</evidence>
<dbReference type="Proteomes" id="UP001430356">
    <property type="component" value="Unassembled WGS sequence"/>
</dbReference>
<accession>A0AAW0F426</accession>
<keyword evidence="3" id="KW-1185">Reference proteome</keyword>
<dbReference type="EMBL" id="JAECZO010000010">
    <property type="protein sequence ID" value="KAK7201013.1"/>
    <property type="molecule type" value="Genomic_DNA"/>
</dbReference>
<sequence length="95" mass="10679">MAQKSLRSKSKEKSAGALRKYVGEAKKKFTYTKAKKTPETKARANYIKSVEAAMASRVPSDQRSKLSIVKAGGPREKKKNMKKPLTRGRKRKPNK</sequence>
<proteinExistence type="predicted"/>
<comment type="caution">
    <text evidence="2">The sequence shown here is derived from an EMBL/GenBank/DDBJ whole genome shotgun (WGS) entry which is preliminary data.</text>
</comment>
<organism evidence="2 3">
    <name type="scientific">Novymonas esmeraldas</name>
    <dbReference type="NCBI Taxonomy" id="1808958"/>
    <lineage>
        <taxon>Eukaryota</taxon>
        <taxon>Discoba</taxon>
        <taxon>Euglenozoa</taxon>
        <taxon>Kinetoplastea</taxon>
        <taxon>Metakinetoplastina</taxon>
        <taxon>Trypanosomatida</taxon>
        <taxon>Trypanosomatidae</taxon>
        <taxon>Novymonas</taxon>
    </lineage>
</organism>
<gene>
    <name evidence="2" type="ORF">NESM_000160800</name>
</gene>
<name>A0AAW0F426_9TRYP</name>
<reference evidence="2 3" key="1">
    <citation type="journal article" date="2021" name="MBio">
        <title>A New Model Trypanosomatid, Novymonas esmeraldas: Genomic Perception of Its 'Candidatus Pandoraea novymonadis' Endosymbiont.</title>
        <authorList>
            <person name="Zakharova A."/>
            <person name="Saura A."/>
            <person name="Butenko A."/>
            <person name="Podesvova L."/>
            <person name="Warmusova S."/>
            <person name="Kostygov A.Y."/>
            <person name="Nenarokova A."/>
            <person name="Lukes J."/>
            <person name="Opperdoes F.R."/>
            <person name="Yurchenko V."/>
        </authorList>
    </citation>
    <scope>NUCLEOTIDE SEQUENCE [LARGE SCALE GENOMIC DNA]</scope>
    <source>
        <strain evidence="2 3">E262AT.01</strain>
    </source>
</reference>
<feature type="compositionally biased region" description="Basic residues" evidence="1">
    <location>
        <begin position="76"/>
        <end position="95"/>
    </location>
</feature>